<evidence type="ECO:0000256" key="3">
    <source>
        <dbReference type="ARBA" id="ARBA00023163"/>
    </source>
</evidence>
<dbReference type="InterPro" id="IPR011991">
    <property type="entry name" value="ArsR-like_HTH"/>
</dbReference>
<proteinExistence type="predicted"/>
<gene>
    <name evidence="7" type="ORF">B2A_02171</name>
</gene>
<dbReference type="PROSITE" id="PS50206">
    <property type="entry name" value="RHODANESE_3"/>
    <property type="match status" value="1"/>
</dbReference>
<feature type="region of interest" description="Disordered" evidence="4">
    <location>
        <begin position="175"/>
        <end position="205"/>
    </location>
</feature>
<organism evidence="7">
    <name type="scientific">mine drainage metagenome</name>
    <dbReference type="NCBI Taxonomy" id="410659"/>
    <lineage>
        <taxon>unclassified sequences</taxon>
        <taxon>metagenomes</taxon>
        <taxon>ecological metagenomes</taxon>
    </lineage>
</organism>
<feature type="domain" description="HTH arsR-type" evidence="6">
    <location>
        <begin position="6"/>
        <end position="100"/>
    </location>
</feature>
<dbReference type="InterPro" id="IPR036388">
    <property type="entry name" value="WH-like_DNA-bd_sf"/>
</dbReference>
<dbReference type="CDD" id="cd00158">
    <property type="entry name" value="RHOD"/>
    <property type="match status" value="1"/>
</dbReference>
<evidence type="ECO:0000313" key="7">
    <source>
        <dbReference type="EMBL" id="EQD64112.1"/>
    </source>
</evidence>
<sequence>MDNRAFKDQIYEQLGRLGKSLASPKRLEMLDVLCQGPRTVESLAMATSQTLANASQHLKVLRTARLVEAEKQGLHVTYRLAGTEVCDFFLAFRHLAESRLAEIERTTRLFLDGKNVLEAVDQATLLKRVRSGEALVLDVRPEQEYRNGHIPRRAVGAAGRAGAAARRIAARPAGGGLLPRSVLRHGGRGGGDPAPPRPQGRAARNRRTRLAGAGVAAGIATVNSISSTQGRLP</sequence>
<dbReference type="SMART" id="SM00418">
    <property type="entry name" value="HTH_ARSR"/>
    <property type="match status" value="1"/>
</dbReference>
<reference evidence="7" key="1">
    <citation type="submission" date="2013-08" db="EMBL/GenBank/DDBJ databases">
        <authorList>
            <person name="Mendez C."/>
            <person name="Richter M."/>
            <person name="Ferrer M."/>
            <person name="Sanchez J."/>
        </authorList>
    </citation>
    <scope>NUCLEOTIDE SEQUENCE</scope>
</reference>
<keyword evidence="2" id="KW-0238">DNA-binding</keyword>
<dbReference type="InterPro" id="IPR001845">
    <property type="entry name" value="HTH_ArsR_DNA-bd_dom"/>
</dbReference>
<dbReference type="PROSITE" id="PS50987">
    <property type="entry name" value="HTH_ARSR_2"/>
    <property type="match status" value="1"/>
</dbReference>
<dbReference type="NCBIfam" id="NF033788">
    <property type="entry name" value="HTH_metalloreg"/>
    <property type="match status" value="1"/>
</dbReference>
<evidence type="ECO:0000259" key="6">
    <source>
        <dbReference type="PROSITE" id="PS50987"/>
    </source>
</evidence>
<dbReference type="InterPro" id="IPR001763">
    <property type="entry name" value="Rhodanese-like_dom"/>
</dbReference>
<comment type="caution">
    <text evidence="7">The sequence shown here is derived from an EMBL/GenBank/DDBJ whole genome shotgun (WGS) entry which is preliminary data.</text>
</comment>
<dbReference type="SUPFAM" id="SSF46785">
    <property type="entry name" value="Winged helix' DNA-binding domain"/>
    <property type="match status" value="1"/>
</dbReference>
<name>T1B2M3_9ZZZZ</name>
<evidence type="ECO:0000256" key="2">
    <source>
        <dbReference type="ARBA" id="ARBA00023125"/>
    </source>
</evidence>
<dbReference type="AlphaFoldDB" id="T1B2M3"/>
<feature type="domain" description="Rhodanese" evidence="5">
    <location>
        <begin position="130"/>
        <end position="151"/>
    </location>
</feature>
<dbReference type="Pfam" id="PF01022">
    <property type="entry name" value="HTH_5"/>
    <property type="match status" value="1"/>
</dbReference>
<protein>
    <submittedName>
        <fullName evidence="7">Transcriptional regulator, ArsR family</fullName>
    </submittedName>
</protein>
<reference evidence="7" key="2">
    <citation type="journal article" date="2014" name="ISME J.">
        <title>Microbial stratification in low pH oxic and suboxic macroscopic growths along an acid mine drainage.</title>
        <authorList>
            <person name="Mendez-Garcia C."/>
            <person name="Mesa V."/>
            <person name="Sprenger R.R."/>
            <person name="Richter M."/>
            <person name="Diez M.S."/>
            <person name="Solano J."/>
            <person name="Bargiela R."/>
            <person name="Golyshina O.V."/>
            <person name="Manteca A."/>
            <person name="Ramos J.L."/>
            <person name="Gallego J.R."/>
            <person name="Llorente I."/>
            <person name="Martins Dos Santos V.A."/>
            <person name="Jensen O.N."/>
            <person name="Pelaez A.I."/>
            <person name="Sanchez J."/>
            <person name="Ferrer M."/>
        </authorList>
    </citation>
    <scope>NUCLEOTIDE SEQUENCE</scope>
</reference>
<evidence type="ECO:0000259" key="5">
    <source>
        <dbReference type="PROSITE" id="PS50206"/>
    </source>
</evidence>
<dbReference type="CDD" id="cd00090">
    <property type="entry name" value="HTH_ARSR"/>
    <property type="match status" value="1"/>
</dbReference>
<dbReference type="InterPro" id="IPR036873">
    <property type="entry name" value="Rhodanese-like_dom_sf"/>
</dbReference>
<dbReference type="Gene3D" id="3.40.250.10">
    <property type="entry name" value="Rhodanese-like domain"/>
    <property type="match status" value="1"/>
</dbReference>
<dbReference type="PANTHER" id="PTHR33154">
    <property type="entry name" value="TRANSCRIPTIONAL REGULATOR, ARSR FAMILY"/>
    <property type="match status" value="1"/>
</dbReference>
<keyword evidence="3" id="KW-0804">Transcription</keyword>
<dbReference type="EMBL" id="AUZZ01001514">
    <property type="protein sequence ID" value="EQD64112.1"/>
    <property type="molecule type" value="Genomic_DNA"/>
</dbReference>
<accession>T1B2M3</accession>
<dbReference type="PRINTS" id="PR00778">
    <property type="entry name" value="HTHARSR"/>
</dbReference>
<dbReference type="GO" id="GO:0003700">
    <property type="term" value="F:DNA-binding transcription factor activity"/>
    <property type="evidence" value="ECO:0007669"/>
    <property type="project" value="InterPro"/>
</dbReference>
<dbReference type="Gene3D" id="1.10.10.10">
    <property type="entry name" value="Winged helix-like DNA-binding domain superfamily/Winged helix DNA-binding domain"/>
    <property type="match status" value="1"/>
</dbReference>
<evidence type="ECO:0000256" key="1">
    <source>
        <dbReference type="ARBA" id="ARBA00023015"/>
    </source>
</evidence>
<dbReference type="InterPro" id="IPR051081">
    <property type="entry name" value="HTH_MetalResp_TranReg"/>
</dbReference>
<dbReference type="InterPro" id="IPR036390">
    <property type="entry name" value="WH_DNA-bd_sf"/>
</dbReference>
<keyword evidence="1" id="KW-0805">Transcription regulation</keyword>
<dbReference type="PANTHER" id="PTHR33154:SF18">
    <property type="entry name" value="ARSENICAL RESISTANCE OPERON REPRESSOR"/>
    <property type="match status" value="1"/>
</dbReference>
<dbReference type="GO" id="GO:0003677">
    <property type="term" value="F:DNA binding"/>
    <property type="evidence" value="ECO:0007669"/>
    <property type="project" value="UniProtKB-KW"/>
</dbReference>
<evidence type="ECO:0000256" key="4">
    <source>
        <dbReference type="SAM" id="MobiDB-lite"/>
    </source>
</evidence>